<gene>
    <name evidence="1" type="ORF">E2C01_072856</name>
</gene>
<comment type="caution">
    <text evidence="1">The sequence shown here is derived from an EMBL/GenBank/DDBJ whole genome shotgun (WGS) entry which is preliminary data.</text>
</comment>
<evidence type="ECO:0000313" key="1">
    <source>
        <dbReference type="EMBL" id="MPC78371.1"/>
    </source>
</evidence>
<reference evidence="1 2" key="1">
    <citation type="submission" date="2019-05" db="EMBL/GenBank/DDBJ databases">
        <title>Another draft genome of Portunus trituberculatus and its Hox gene families provides insights of decapod evolution.</title>
        <authorList>
            <person name="Jeong J.-H."/>
            <person name="Song I."/>
            <person name="Kim S."/>
            <person name="Choi T."/>
            <person name="Kim D."/>
            <person name="Ryu S."/>
            <person name="Kim W."/>
        </authorList>
    </citation>
    <scope>NUCLEOTIDE SEQUENCE [LARGE SCALE GENOMIC DNA]</scope>
    <source>
        <tissue evidence="1">Muscle</tissue>
    </source>
</reference>
<accession>A0A5B7HZ64</accession>
<keyword evidence="2" id="KW-1185">Reference proteome</keyword>
<dbReference type="EMBL" id="VSRR010048248">
    <property type="protein sequence ID" value="MPC78371.1"/>
    <property type="molecule type" value="Genomic_DNA"/>
</dbReference>
<sequence>MHTHIHTLSITTSLAQDHRLQDLMTQLENISWNIVGRSEMCRGERSLMCKVEISYSVTEVRRGKVPRTEE</sequence>
<name>A0A5B7HZ64_PORTR</name>
<dbReference type="Proteomes" id="UP000324222">
    <property type="component" value="Unassembled WGS sequence"/>
</dbReference>
<proteinExistence type="predicted"/>
<organism evidence="1 2">
    <name type="scientific">Portunus trituberculatus</name>
    <name type="common">Swimming crab</name>
    <name type="synonym">Neptunus trituberculatus</name>
    <dbReference type="NCBI Taxonomy" id="210409"/>
    <lineage>
        <taxon>Eukaryota</taxon>
        <taxon>Metazoa</taxon>
        <taxon>Ecdysozoa</taxon>
        <taxon>Arthropoda</taxon>
        <taxon>Crustacea</taxon>
        <taxon>Multicrustacea</taxon>
        <taxon>Malacostraca</taxon>
        <taxon>Eumalacostraca</taxon>
        <taxon>Eucarida</taxon>
        <taxon>Decapoda</taxon>
        <taxon>Pleocyemata</taxon>
        <taxon>Brachyura</taxon>
        <taxon>Eubrachyura</taxon>
        <taxon>Portunoidea</taxon>
        <taxon>Portunidae</taxon>
        <taxon>Portuninae</taxon>
        <taxon>Portunus</taxon>
    </lineage>
</organism>
<dbReference type="AlphaFoldDB" id="A0A5B7HZ64"/>
<protein>
    <submittedName>
        <fullName evidence="1">Uncharacterized protein</fullName>
    </submittedName>
</protein>
<evidence type="ECO:0000313" key="2">
    <source>
        <dbReference type="Proteomes" id="UP000324222"/>
    </source>
</evidence>